<proteinExistence type="inferred from homology"/>
<evidence type="ECO:0000256" key="3">
    <source>
        <dbReference type="ARBA" id="ARBA00023015"/>
    </source>
</evidence>
<evidence type="ECO:0000256" key="2">
    <source>
        <dbReference type="ARBA" id="ARBA00010289"/>
    </source>
</evidence>
<reference evidence="7 8" key="2">
    <citation type="submission" date="2018-11" db="EMBL/GenBank/DDBJ databases">
        <authorList>
            <consortium name="Pathogen Informatics"/>
        </authorList>
    </citation>
    <scope>NUCLEOTIDE SEQUENCE [LARGE SCALE GENOMIC DNA]</scope>
</reference>
<dbReference type="OrthoDB" id="20828at2759"/>
<dbReference type="GO" id="GO:0016592">
    <property type="term" value="C:mediator complex"/>
    <property type="evidence" value="ECO:0007669"/>
    <property type="project" value="InterPro"/>
</dbReference>
<dbReference type="GO" id="GO:0006357">
    <property type="term" value="P:regulation of transcription by RNA polymerase II"/>
    <property type="evidence" value="ECO:0007669"/>
    <property type="project" value="InterPro"/>
</dbReference>
<dbReference type="Proteomes" id="UP000270296">
    <property type="component" value="Unassembled WGS sequence"/>
</dbReference>
<organism evidence="9">
    <name type="scientific">Soboliphyme baturini</name>
    <dbReference type="NCBI Taxonomy" id="241478"/>
    <lineage>
        <taxon>Eukaryota</taxon>
        <taxon>Metazoa</taxon>
        <taxon>Ecdysozoa</taxon>
        <taxon>Nematoda</taxon>
        <taxon>Enoplea</taxon>
        <taxon>Dorylaimia</taxon>
        <taxon>Dioctophymatida</taxon>
        <taxon>Dioctophymatoidea</taxon>
        <taxon>Soboliphymatidae</taxon>
        <taxon>Soboliphyme</taxon>
    </lineage>
</organism>
<dbReference type="WBParaSite" id="SBAD_0001331201-mRNA-1">
    <property type="protein sequence ID" value="SBAD_0001331201-mRNA-1"/>
    <property type="gene ID" value="SBAD_0001331201"/>
</dbReference>
<feature type="domain" description="Mediator complex subunit Med12" evidence="6">
    <location>
        <begin position="11"/>
        <end position="40"/>
    </location>
</feature>
<evidence type="ECO:0000256" key="1">
    <source>
        <dbReference type="ARBA" id="ARBA00004123"/>
    </source>
</evidence>
<evidence type="ECO:0000256" key="4">
    <source>
        <dbReference type="ARBA" id="ARBA00023163"/>
    </source>
</evidence>
<name>A0A183JAK1_9BILA</name>
<evidence type="ECO:0000256" key="5">
    <source>
        <dbReference type="ARBA" id="ARBA00023242"/>
    </source>
</evidence>
<dbReference type="Pfam" id="PF09497">
    <property type="entry name" value="Med12"/>
    <property type="match status" value="1"/>
</dbReference>
<evidence type="ECO:0000259" key="6">
    <source>
        <dbReference type="Pfam" id="PF09497"/>
    </source>
</evidence>
<protein>
    <submittedName>
        <fullName evidence="9">Med12 domain-containing protein</fullName>
    </submittedName>
</protein>
<keyword evidence="5" id="KW-0539">Nucleus</keyword>
<dbReference type="EMBL" id="UZAM01019271">
    <property type="protein sequence ID" value="VDP52562.1"/>
    <property type="molecule type" value="Genomic_DNA"/>
</dbReference>
<evidence type="ECO:0000313" key="8">
    <source>
        <dbReference type="Proteomes" id="UP000270296"/>
    </source>
</evidence>
<reference evidence="9" key="1">
    <citation type="submission" date="2016-06" db="UniProtKB">
        <authorList>
            <consortium name="WormBaseParasite"/>
        </authorList>
    </citation>
    <scope>IDENTIFICATION</scope>
</reference>
<keyword evidence="4" id="KW-0804">Transcription</keyword>
<accession>A0A183JAK1</accession>
<sequence length="121" mass="14815">MSVLVWYFYREFPFLKKKEEILSTLAEFNVPIVRAVWFLKMTNAHYTQQQESGKIKKKQMNDPYSEWTQHIIRYLRDLLLRLSEYYLLTSQSAMTADIESAFKQWQYCTRLSRHMFEVRTR</sequence>
<dbReference type="GO" id="GO:0003712">
    <property type="term" value="F:transcription coregulator activity"/>
    <property type="evidence" value="ECO:0007669"/>
    <property type="project" value="InterPro"/>
</dbReference>
<comment type="subcellular location">
    <subcellularLocation>
        <location evidence="1">Nucleus</location>
    </subcellularLocation>
</comment>
<evidence type="ECO:0000313" key="7">
    <source>
        <dbReference type="EMBL" id="VDP52562.1"/>
    </source>
</evidence>
<keyword evidence="8" id="KW-1185">Reference proteome</keyword>
<evidence type="ECO:0000313" key="9">
    <source>
        <dbReference type="WBParaSite" id="SBAD_0001331201-mRNA-1"/>
    </source>
</evidence>
<gene>
    <name evidence="7" type="ORF">SBAD_LOCUS12899</name>
</gene>
<dbReference type="InterPro" id="IPR019035">
    <property type="entry name" value="Mediator_Med12"/>
</dbReference>
<keyword evidence="3" id="KW-0805">Transcription regulation</keyword>
<dbReference type="AlphaFoldDB" id="A0A183JAK1"/>
<comment type="similarity">
    <text evidence="2">Belongs to the Mediator complex subunit 12 family.</text>
</comment>